<keyword evidence="2" id="KW-0813">Transport</keyword>
<dbReference type="InterPro" id="IPR005828">
    <property type="entry name" value="MFS_sugar_transport-like"/>
</dbReference>
<accession>A0AAT9G9Q2</accession>
<dbReference type="PROSITE" id="PS50850">
    <property type="entry name" value="MFS"/>
    <property type="match status" value="1"/>
</dbReference>
<keyword evidence="3" id="KW-1003">Cell membrane</keyword>
<name>A0AAT9G9Q2_9RICK</name>
<dbReference type="PANTHER" id="PTHR43045">
    <property type="entry name" value="SHIKIMATE TRANSPORTER"/>
    <property type="match status" value="1"/>
</dbReference>
<keyword evidence="5 7" id="KW-1133">Transmembrane helix</keyword>
<comment type="subcellular location">
    <subcellularLocation>
        <location evidence="1">Cell membrane</location>
        <topology evidence="1">Multi-pass membrane protein</topology>
    </subcellularLocation>
</comment>
<evidence type="ECO:0000256" key="2">
    <source>
        <dbReference type="ARBA" id="ARBA00022448"/>
    </source>
</evidence>
<feature type="transmembrane region" description="Helical" evidence="7">
    <location>
        <begin position="65"/>
        <end position="85"/>
    </location>
</feature>
<proteinExistence type="predicted"/>
<feature type="transmembrane region" description="Helical" evidence="7">
    <location>
        <begin position="97"/>
        <end position="119"/>
    </location>
</feature>
<organism evidence="9">
    <name type="scientific">Candidatus Tisiphia endosymbiont of Sergentomyia squamirostris</name>
    <dbReference type="NCBI Taxonomy" id="3113639"/>
    <lineage>
        <taxon>Bacteria</taxon>
        <taxon>Pseudomonadati</taxon>
        <taxon>Pseudomonadota</taxon>
        <taxon>Alphaproteobacteria</taxon>
        <taxon>Rickettsiales</taxon>
        <taxon>Rickettsiaceae</taxon>
        <taxon>Rickettsieae</taxon>
        <taxon>Candidatus Tisiphia</taxon>
    </lineage>
</organism>
<dbReference type="InterPro" id="IPR036259">
    <property type="entry name" value="MFS_trans_sf"/>
</dbReference>
<sequence length="165" mass="18080">MSKFVRADGRVIHTQTSLTREQQKAVGLLSIGTFLEYFDLMLYVHLAVLLNELFFPKYDPFTTSLLSAAAFSSTYILRPFGALLFGYIGDYLGRKTVVIITTFLMGISCVIIATVPTYAQIGITASWILVTCRMIQGLAATAEARGAEIYLTIPNAKPPLSAVES</sequence>
<dbReference type="Pfam" id="PF00083">
    <property type="entry name" value="Sugar_tr"/>
    <property type="match status" value="1"/>
</dbReference>
<evidence type="ECO:0000256" key="6">
    <source>
        <dbReference type="ARBA" id="ARBA00023136"/>
    </source>
</evidence>
<dbReference type="InterPro" id="IPR020846">
    <property type="entry name" value="MFS_dom"/>
</dbReference>
<dbReference type="AlphaFoldDB" id="A0AAT9G9Q2"/>
<dbReference type="Gene3D" id="1.20.1250.20">
    <property type="entry name" value="MFS general substrate transporter like domains"/>
    <property type="match status" value="1"/>
</dbReference>
<evidence type="ECO:0000259" key="8">
    <source>
        <dbReference type="PROSITE" id="PS50850"/>
    </source>
</evidence>
<evidence type="ECO:0000256" key="5">
    <source>
        <dbReference type="ARBA" id="ARBA00022989"/>
    </source>
</evidence>
<keyword evidence="4 7" id="KW-0812">Transmembrane</keyword>
<evidence type="ECO:0000256" key="1">
    <source>
        <dbReference type="ARBA" id="ARBA00004651"/>
    </source>
</evidence>
<protein>
    <recommendedName>
        <fullName evidence="8">Major facilitator superfamily (MFS) profile domain-containing protein</fullName>
    </recommendedName>
</protein>
<dbReference type="GO" id="GO:0005886">
    <property type="term" value="C:plasma membrane"/>
    <property type="evidence" value="ECO:0007669"/>
    <property type="project" value="UniProtKB-SubCell"/>
</dbReference>
<feature type="transmembrane region" description="Helical" evidence="7">
    <location>
        <begin position="25"/>
        <end position="45"/>
    </location>
</feature>
<evidence type="ECO:0000256" key="4">
    <source>
        <dbReference type="ARBA" id="ARBA00022692"/>
    </source>
</evidence>
<evidence type="ECO:0000256" key="3">
    <source>
        <dbReference type="ARBA" id="ARBA00022475"/>
    </source>
</evidence>
<keyword evidence="6 7" id="KW-0472">Membrane</keyword>
<reference evidence="9" key="1">
    <citation type="submission" date="2024-01" db="EMBL/GenBank/DDBJ databases">
        <title>Sequencing the genomes of a sandfly, Sergentomyia squamirostris, and its two endosymbionts.</title>
        <authorList>
            <person name="Itokawa K."/>
            <person name="Sanjoba C."/>
        </authorList>
    </citation>
    <scope>NUCLEOTIDE SEQUENCE</scope>
    <source>
        <strain evidence="9">RiSSQ</strain>
    </source>
</reference>
<gene>
    <name evidence="9" type="ORF">DMENIID0002_11880</name>
</gene>
<feature type="domain" description="Major facilitator superfamily (MFS) profile" evidence="8">
    <location>
        <begin position="25"/>
        <end position="165"/>
    </location>
</feature>
<evidence type="ECO:0000313" key="9">
    <source>
        <dbReference type="EMBL" id="BFD46542.1"/>
    </source>
</evidence>
<dbReference type="EMBL" id="AP029170">
    <property type="protein sequence ID" value="BFD46542.1"/>
    <property type="molecule type" value="Genomic_DNA"/>
</dbReference>
<dbReference type="GO" id="GO:0022857">
    <property type="term" value="F:transmembrane transporter activity"/>
    <property type="evidence" value="ECO:0007669"/>
    <property type="project" value="InterPro"/>
</dbReference>
<evidence type="ECO:0000256" key="7">
    <source>
        <dbReference type="SAM" id="Phobius"/>
    </source>
</evidence>
<dbReference type="PANTHER" id="PTHR43045:SF7">
    <property type="entry name" value="MAJOR FACILITATOR SUPERFAMILY TRANSPORTER"/>
    <property type="match status" value="1"/>
</dbReference>
<dbReference type="SUPFAM" id="SSF103473">
    <property type="entry name" value="MFS general substrate transporter"/>
    <property type="match status" value="1"/>
</dbReference>